<evidence type="ECO:0000313" key="2">
    <source>
        <dbReference type="EMBL" id="MFC6165900.1"/>
    </source>
</evidence>
<dbReference type="PROSITE" id="PS51186">
    <property type="entry name" value="GNAT"/>
    <property type="match status" value="1"/>
</dbReference>
<dbReference type="RefSeq" id="WP_137639644.1">
    <property type="nucleotide sequence ID" value="NZ_BJDK01000008.1"/>
</dbReference>
<dbReference type="InterPro" id="IPR000182">
    <property type="entry name" value="GNAT_dom"/>
</dbReference>
<dbReference type="EMBL" id="JBHSSD010000061">
    <property type="protein sequence ID" value="MFC6165900.1"/>
    <property type="molecule type" value="Genomic_DNA"/>
</dbReference>
<dbReference type="Proteomes" id="UP001596253">
    <property type="component" value="Unassembled WGS sequence"/>
</dbReference>
<protein>
    <submittedName>
        <fullName evidence="2">GNAT family N-acetyltransferase</fullName>
        <ecNumber evidence="2">2.3.-.-</ecNumber>
    </submittedName>
</protein>
<dbReference type="GO" id="GO:0016746">
    <property type="term" value="F:acyltransferase activity"/>
    <property type="evidence" value="ECO:0007669"/>
    <property type="project" value="UniProtKB-KW"/>
</dbReference>
<evidence type="ECO:0000259" key="1">
    <source>
        <dbReference type="PROSITE" id="PS51186"/>
    </source>
</evidence>
<evidence type="ECO:0000313" key="3">
    <source>
        <dbReference type="Proteomes" id="UP001596253"/>
    </source>
</evidence>
<reference evidence="3" key="1">
    <citation type="journal article" date="2019" name="Int. J. Syst. Evol. Microbiol.">
        <title>The Global Catalogue of Microorganisms (GCM) 10K type strain sequencing project: providing services to taxonomists for standard genome sequencing and annotation.</title>
        <authorList>
            <consortium name="The Broad Institute Genomics Platform"/>
            <consortium name="The Broad Institute Genome Sequencing Center for Infectious Disease"/>
            <person name="Wu L."/>
            <person name="Ma J."/>
        </authorList>
    </citation>
    <scope>NUCLEOTIDE SEQUENCE [LARGE SCALE GENOMIC DNA]</scope>
    <source>
        <strain evidence="3">CCM 8932</strain>
    </source>
</reference>
<keyword evidence="2" id="KW-0808">Transferase</keyword>
<comment type="caution">
    <text evidence="2">The sequence shown here is derived from an EMBL/GenBank/DDBJ whole genome shotgun (WGS) entry which is preliminary data.</text>
</comment>
<dbReference type="Pfam" id="PF00583">
    <property type="entry name" value="Acetyltransf_1"/>
    <property type="match status" value="1"/>
</dbReference>
<dbReference type="InterPro" id="IPR016181">
    <property type="entry name" value="Acyl_CoA_acyltransferase"/>
</dbReference>
<dbReference type="Gene3D" id="3.40.630.30">
    <property type="match status" value="1"/>
</dbReference>
<feature type="domain" description="N-acetyltransferase" evidence="1">
    <location>
        <begin position="2"/>
        <end position="154"/>
    </location>
</feature>
<proteinExistence type="predicted"/>
<sequence length="212" mass="23912">MLTIRPERPADYAAVEQLTRQAFYNMYMPGCVEHYLVHTMRTHPDFIRELDDVLVLDGQIIANVMYTKAQLTTPTGEVKPIVTFGPLSVAPAFQRQGYGKQLLNASFKQVRALGYPAIVIFGDPNNYVGRGFKSCHQFQVGLPDGKFPAAMLVKELVPGILSGKRWHYTMSSVMDIDVAAAQEYDDHLPPMKRQWQPSQEAFKIISQAYLTD</sequence>
<keyword evidence="2" id="KW-0012">Acyltransferase</keyword>
<name>A0ABW1R8K0_9LACO</name>
<organism evidence="2 3">
    <name type="scientific">Lactiplantibacillus dongliensis</name>
    <dbReference type="NCBI Taxonomy" id="2559919"/>
    <lineage>
        <taxon>Bacteria</taxon>
        <taxon>Bacillati</taxon>
        <taxon>Bacillota</taxon>
        <taxon>Bacilli</taxon>
        <taxon>Lactobacillales</taxon>
        <taxon>Lactobacillaceae</taxon>
        <taxon>Lactiplantibacillus</taxon>
    </lineage>
</organism>
<dbReference type="SUPFAM" id="SSF55729">
    <property type="entry name" value="Acyl-CoA N-acyltransferases (Nat)"/>
    <property type="match status" value="1"/>
</dbReference>
<dbReference type="CDD" id="cd04301">
    <property type="entry name" value="NAT_SF"/>
    <property type="match status" value="1"/>
</dbReference>
<accession>A0ABW1R8K0</accession>
<dbReference type="EC" id="2.3.-.-" evidence="2"/>
<keyword evidence="3" id="KW-1185">Reference proteome</keyword>
<gene>
    <name evidence="2" type="ORF">ACFP3T_14645</name>
</gene>